<comment type="caution">
    <text evidence="1">The sequence shown here is derived from an EMBL/GenBank/DDBJ whole genome shotgun (WGS) entry which is preliminary data.</text>
</comment>
<feature type="non-terminal residue" evidence="1">
    <location>
        <position position="1"/>
    </location>
</feature>
<reference evidence="2" key="1">
    <citation type="journal article" date="2019" name="Int. J. Syst. Evol. Microbiol.">
        <title>The Global Catalogue of Microorganisms (GCM) 10K type strain sequencing project: providing services to taxonomists for standard genome sequencing and annotation.</title>
        <authorList>
            <consortium name="The Broad Institute Genomics Platform"/>
            <consortium name="The Broad Institute Genome Sequencing Center for Infectious Disease"/>
            <person name="Wu L."/>
            <person name="Ma J."/>
        </authorList>
    </citation>
    <scope>NUCLEOTIDE SEQUENCE [LARGE SCALE GENOMIC DNA]</scope>
    <source>
        <strain evidence="2">CGMCC 4.1437</strain>
    </source>
</reference>
<dbReference type="Proteomes" id="UP001595975">
    <property type="component" value="Unassembled WGS sequence"/>
</dbReference>
<name>A0ABW0XJ64_9ACTN</name>
<gene>
    <name evidence="1" type="ORF">ACFP3U_37075</name>
</gene>
<dbReference type="EMBL" id="JBHSOF010000166">
    <property type="protein sequence ID" value="MFC5668551.1"/>
    <property type="molecule type" value="Genomic_DNA"/>
</dbReference>
<organism evidence="1 2">
    <name type="scientific">Kitasatospora misakiensis</name>
    <dbReference type="NCBI Taxonomy" id="67330"/>
    <lineage>
        <taxon>Bacteria</taxon>
        <taxon>Bacillati</taxon>
        <taxon>Actinomycetota</taxon>
        <taxon>Actinomycetes</taxon>
        <taxon>Kitasatosporales</taxon>
        <taxon>Streptomycetaceae</taxon>
        <taxon>Kitasatospora</taxon>
    </lineage>
</organism>
<keyword evidence="2" id="KW-1185">Reference proteome</keyword>
<evidence type="ECO:0000313" key="1">
    <source>
        <dbReference type="EMBL" id="MFC5668551.1"/>
    </source>
</evidence>
<sequence length="125" mass="13107">DVEAALAGYLDGVLDAGVGSEWPSPLEAGLPFVAVSRGGGAVVTRFVLEDVTVDFDVLAASKAEAHDLAQLVRAHVFAAEGTAQGGARIYRVDDVSLIWLPYAPAEGVAPFARYVLVMTLRVRPA</sequence>
<evidence type="ECO:0000313" key="2">
    <source>
        <dbReference type="Proteomes" id="UP001595975"/>
    </source>
</evidence>
<protein>
    <submittedName>
        <fullName evidence="1">Uncharacterized protein</fullName>
    </submittedName>
</protein>
<proteinExistence type="predicted"/>
<accession>A0ABW0XJ64</accession>
<dbReference type="RefSeq" id="WP_380230170.1">
    <property type="nucleotide sequence ID" value="NZ_JBHSOF010000166.1"/>
</dbReference>